<evidence type="ECO:0000313" key="1">
    <source>
        <dbReference type="EMBL" id="MEB6855676.1"/>
    </source>
</evidence>
<dbReference type="RefSeq" id="WP_325933915.1">
    <property type="nucleotide sequence ID" value="NZ_JAMZOO010000001.1"/>
</dbReference>
<keyword evidence="2" id="KW-1185">Reference proteome</keyword>
<sequence>MNSFTHYGQFMKFTLPEPDQKDVCNLCDKEVGKDNLITGKNANICFECSDLAKQLADEKRKEMAFKQVRELGDFLESIEGGTSMYEIAEKIYDAGYRKVE</sequence>
<comment type="caution">
    <text evidence="1">The sequence shown here is derived from an EMBL/GenBank/DDBJ whole genome shotgun (WGS) entry which is preliminary data.</text>
</comment>
<protein>
    <recommendedName>
        <fullName evidence="3">ClpX-type ZB domain-containing protein</fullName>
    </recommendedName>
</protein>
<evidence type="ECO:0000313" key="2">
    <source>
        <dbReference type="Proteomes" id="UP001332939"/>
    </source>
</evidence>
<dbReference type="Proteomes" id="UP001332939">
    <property type="component" value="Unassembled WGS sequence"/>
</dbReference>
<reference evidence="1 2" key="1">
    <citation type="submission" date="2022-05" db="EMBL/GenBank/DDBJ databases">
        <title>Whole genome sequences of Escherichia coli of fish isolates collected from Assam, India.</title>
        <authorList>
            <person name="Sudha S."/>
            <person name="Muneeb K.H."/>
            <person name="Rakshit O."/>
            <person name="Mendem S.K."/>
            <person name="Raisen C."/>
            <person name="Holmes M.A."/>
            <person name="Shome B.R."/>
            <person name="Sivaraman G.K."/>
        </authorList>
    </citation>
    <scope>NUCLEOTIDE SEQUENCE [LARGE SCALE GENOMIC DNA]</scope>
    <source>
        <strain evidence="1 2">278</strain>
    </source>
</reference>
<organism evidence="1 2">
    <name type="scientific">Proteus cibi</name>
    <dbReference type="NCBI Taxonomy" id="2050966"/>
    <lineage>
        <taxon>Bacteria</taxon>
        <taxon>Pseudomonadati</taxon>
        <taxon>Pseudomonadota</taxon>
        <taxon>Gammaproteobacteria</taxon>
        <taxon>Enterobacterales</taxon>
        <taxon>Morganellaceae</taxon>
        <taxon>Proteus</taxon>
    </lineage>
</organism>
<proteinExistence type="predicted"/>
<gene>
    <name evidence="1" type="ORF">NA736_01330</name>
</gene>
<accession>A0ABU6E9D7</accession>
<dbReference type="EMBL" id="JAMZOO010000001">
    <property type="protein sequence ID" value="MEB6855676.1"/>
    <property type="molecule type" value="Genomic_DNA"/>
</dbReference>
<name>A0ABU6E9D7_9GAMM</name>
<evidence type="ECO:0008006" key="3">
    <source>
        <dbReference type="Google" id="ProtNLM"/>
    </source>
</evidence>